<keyword evidence="1" id="KW-0812">Transmembrane</keyword>
<name>A0A6C0HJG5_9ZZZZ</name>
<evidence type="ECO:0000313" key="2">
    <source>
        <dbReference type="EMBL" id="QHT80256.1"/>
    </source>
</evidence>
<keyword evidence="1" id="KW-1133">Transmembrane helix</keyword>
<dbReference type="AlphaFoldDB" id="A0A6C0HJG5"/>
<evidence type="ECO:0000256" key="1">
    <source>
        <dbReference type="SAM" id="Phobius"/>
    </source>
</evidence>
<keyword evidence="1" id="KW-0472">Membrane</keyword>
<organism evidence="2">
    <name type="scientific">viral metagenome</name>
    <dbReference type="NCBI Taxonomy" id="1070528"/>
    <lineage>
        <taxon>unclassified sequences</taxon>
        <taxon>metagenomes</taxon>
        <taxon>organismal metagenomes</taxon>
    </lineage>
</organism>
<protein>
    <submittedName>
        <fullName evidence="2">Uncharacterized protein</fullName>
    </submittedName>
</protein>
<dbReference type="EMBL" id="MN739966">
    <property type="protein sequence ID" value="QHT80256.1"/>
    <property type="molecule type" value="Genomic_DNA"/>
</dbReference>
<accession>A0A6C0HJG5</accession>
<sequence>MKKSESLNSLINSLPDDVNRYIYEEYFVGIEACNQYLQLLNSRESTRLEYAHLIQPTRKLLGNPCAVEYLCKKHEIFNKMYKEHYIKHNKLFVLMQLLDSFILSILMHLYH</sequence>
<feature type="transmembrane region" description="Helical" evidence="1">
    <location>
        <begin position="91"/>
        <end position="110"/>
    </location>
</feature>
<reference evidence="2" key="1">
    <citation type="journal article" date="2020" name="Nature">
        <title>Giant virus diversity and host interactions through global metagenomics.</title>
        <authorList>
            <person name="Schulz F."/>
            <person name="Roux S."/>
            <person name="Paez-Espino D."/>
            <person name="Jungbluth S."/>
            <person name="Walsh D.A."/>
            <person name="Denef V.J."/>
            <person name="McMahon K.D."/>
            <person name="Konstantinidis K.T."/>
            <person name="Eloe-Fadrosh E.A."/>
            <person name="Kyrpides N.C."/>
            <person name="Woyke T."/>
        </authorList>
    </citation>
    <scope>NUCLEOTIDE SEQUENCE</scope>
    <source>
        <strain evidence="2">GVMAG-M-3300023184-120</strain>
    </source>
</reference>
<proteinExistence type="predicted"/>